<dbReference type="InterPro" id="IPR036869">
    <property type="entry name" value="J_dom_sf"/>
</dbReference>
<dbReference type="PANTHER" id="PTHR43948">
    <property type="entry name" value="DNAJ HOMOLOG SUBFAMILY B"/>
    <property type="match status" value="1"/>
</dbReference>
<feature type="compositionally biased region" description="Polar residues" evidence="1">
    <location>
        <begin position="425"/>
        <end position="442"/>
    </location>
</feature>
<dbReference type="Pfam" id="PF00226">
    <property type="entry name" value="DnaJ"/>
    <property type="match status" value="1"/>
</dbReference>
<dbReference type="AlphaFoldDB" id="A0AAE0KVA8"/>
<sequence length="538" mass="56068">MTRAQALDILGISSNDAADESKIKTQYRKLALKWHPDKNPDNQEEATSKFKEISNAFKVLTSPAGHPMFDGFDGDIPDLNELFQQFFEAMGDPVGDDGRTTGDNLFEAIFRGMEKGATASGKGGGFPGGGFPGGMPPPGFAGVFAGGFPTGGAGGFPGGFPPGFAQGGFPGGGFPGGGDAFGFGFGMPPRQQPAKQKPAPEFDPFGSDDKTKKARLRKAKLDRQNKQQEAEAGAEECKGKSGESSRAAERQSGETEKEKKERLAAQQSRADEAMAALLREEELSSAAKVEEEAKAELKRRAKAEKKAKAKAKAKAEAVKAAEASEAPPAPAPMKAGTEAPASQAQSKAKAKKAKASVKASSKVDEAARSSSGAALQGAVEDDVPPETVNLSEDAALKKEHGSEARGHTIPGPEAACGDGAVPAPSSGQDPSPVQQAESTAPATQARDTEERREAVMKWVSDQETTAGTSSGLRHRGKTTEGSTQQLPQEEKGSAGGSAADMDKQRGRQNADAGGVKLAMVVAIVLWLLFMVDYFMGGN</sequence>
<gene>
    <name evidence="4" type="ORF">CYMTET_29090</name>
</gene>
<dbReference type="CDD" id="cd06257">
    <property type="entry name" value="DnaJ"/>
    <property type="match status" value="1"/>
</dbReference>
<protein>
    <recommendedName>
        <fullName evidence="3">J domain-containing protein</fullName>
    </recommendedName>
</protein>
<feature type="compositionally biased region" description="Gly residues" evidence="1">
    <location>
        <begin position="165"/>
        <end position="185"/>
    </location>
</feature>
<feature type="compositionally biased region" description="Polar residues" evidence="1">
    <location>
        <begin position="461"/>
        <end position="471"/>
    </location>
</feature>
<feature type="domain" description="J" evidence="3">
    <location>
        <begin position="5"/>
        <end position="73"/>
    </location>
</feature>
<feature type="compositionally biased region" description="Basic residues" evidence="1">
    <location>
        <begin position="299"/>
        <end position="312"/>
    </location>
</feature>
<evidence type="ECO:0000313" key="4">
    <source>
        <dbReference type="EMBL" id="KAK3262037.1"/>
    </source>
</evidence>
<feature type="region of interest" description="Disordered" evidence="1">
    <location>
        <begin position="161"/>
        <end position="511"/>
    </location>
</feature>
<feature type="compositionally biased region" description="Basic and acidic residues" evidence="1">
    <location>
        <begin position="278"/>
        <end position="298"/>
    </location>
</feature>
<feature type="compositionally biased region" description="Basic and acidic residues" evidence="1">
    <location>
        <begin position="446"/>
        <end position="455"/>
    </location>
</feature>
<dbReference type="GO" id="GO:0051082">
    <property type="term" value="F:unfolded protein binding"/>
    <property type="evidence" value="ECO:0007669"/>
    <property type="project" value="TreeGrafter"/>
</dbReference>
<evidence type="ECO:0000256" key="2">
    <source>
        <dbReference type="SAM" id="Phobius"/>
    </source>
</evidence>
<feature type="compositionally biased region" description="Basic and acidic residues" evidence="1">
    <location>
        <begin position="219"/>
        <end position="263"/>
    </location>
</feature>
<reference evidence="4 5" key="1">
    <citation type="journal article" date="2015" name="Genome Biol. Evol.">
        <title>Comparative Genomics of a Bacterivorous Green Alga Reveals Evolutionary Causalities and Consequences of Phago-Mixotrophic Mode of Nutrition.</title>
        <authorList>
            <person name="Burns J.A."/>
            <person name="Paasch A."/>
            <person name="Narechania A."/>
            <person name="Kim E."/>
        </authorList>
    </citation>
    <scope>NUCLEOTIDE SEQUENCE [LARGE SCALE GENOMIC DNA]</scope>
    <source>
        <strain evidence="4 5">PLY_AMNH</strain>
    </source>
</reference>
<proteinExistence type="predicted"/>
<dbReference type="Proteomes" id="UP001190700">
    <property type="component" value="Unassembled WGS sequence"/>
</dbReference>
<dbReference type="GO" id="GO:0005737">
    <property type="term" value="C:cytoplasm"/>
    <property type="evidence" value="ECO:0007669"/>
    <property type="project" value="TreeGrafter"/>
</dbReference>
<dbReference type="GO" id="GO:0044183">
    <property type="term" value="F:protein folding chaperone"/>
    <property type="evidence" value="ECO:0007669"/>
    <property type="project" value="TreeGrafter"/>
</dbReference>
<name>A0AAE0KVA8_9CHLO</name>
<feature type="transmembrane region" description="Helical" evidence="2">
    <location>
        <begin position="517"/>
        <end position="535"/>
    </location>
</feature>
<dbReference type="GO" id="GO:0051087">
    <property type="term" value="F:protein-folding chaperone binding"/>
    <property type="evidence" value="ECO:0007669"/>
    <property type="project" value="TreeGrafter"/>
</dbReference>
<dbReference type="InterPro" id="IPR001623">
    <property type="entry name" value="DnaJ_domain"/>
</dbReference>
<evidence type="ECO:0000256" key="1">
    <source>
        <dbReference type="SAM" id="MobiDB-lite"/>
    </source>
</evidence>
<dbReference type="GO" id="GO:0005634">
    <property type="term" value="C:nucleus"/>
    <property type="evidence" value="ECO:0007669"/>
    <property type="project" value="TreeGrafter"/>
</dbReference>
<organism evidence="4 5">
    <name type="scientific">Cymbomonas tetramitiformis</name>
    <dbReference type="NCBI Taxonomy" id="36881"/>
    <lineage>
        <taxon>Eukaryota</taxon>
        <taxon>Viridiplantae</taxon>
        <taxon>Chlorophyta</taxon>
        <taxon>Pyramimonadophyceae</taxon>
        <taxon>Pyramimonadales</taxon>
        <taxon>Pyramimonadaceae</taxon>
        <taxon>Cymbomonas</taxon>
    </lineage>
</organism>
<keyword evidence="2" id="KW-0472">Membrane</keyword>
<dbReference type="SMART" id="SM00271">
    <property type="entry name" value="DnaJ"/>
    <property type="match status" value="1"/>
</dbReference>
<keyword evidence="5" id="KW-1185">Reference proteome</keyword>
<feature type="compositionally biased region" description="Basic and acidic residues" evidence="1">
    <location>
        <begin position="394"/>
        <end position="406"/>
    </location>
</feature>
<feature type="compositionally biased region" description="Low complexity" evidence="1">
    <location>
        <begin position="186"/>
        <end position="199"/>
    </location>
</feature>
<evidence type="ECO:0000313" key="5">
    <source>
        <dbReference type="Proteomes" id="UP001190700"/>
    </source>
</evidence>
<dbReference type="Gene3D" id="1.10.287.110">
    <property type="entry name" value="DnaJ domain"/>
    <property type="match status" value="1"/>
</dbReference>
<keyword evidence="2" id="KW-0812">Transmembrane</keyword>
<comment type="caution">
    <text evidence="4">The sequence shown here is derived from an EMBL/GenBank/DDBJ whole genome shotgun (WGS) entry which is preliminary data.</text>
</comment>
<dbReference type="EMBL" id="LGRX02016490">
    <property type="protein sequence ID" value="KAK3262037.1"/>
    <property type="molecule type" value="Genomic_DNA"/>
</dbReference>
<keyword evidence="2" id="KW-1133">Transmembrane helix</keyword>
<dbReference type="SUPFAM" id="SSF46565">
    <property type="entry name" value="Chaperone J-domain"/>
    <property type="match status" value="1"/>
</dbReference>
<accession>A0AAE0KVA8</accession>
<evidence type="ECO:0000259" key="3">
    <source>
        <dbReference type="PROSITE" id="PS50076"/>
    </source>
</evidence>
<dbReference type="PANTHER" id="PTHR43948:SF14">
    <property type="entry name" value="PROTEIN DNAJ, PUTATIVE-RELATED"/>
    <property type="match status" value="1"/>
</dbReference>
<dbReference type="PROSITE" id="PS50076">
    <property type="entry name" value="DNAJ_2"/>
    <property type="match status" value="1"/>
</dbReference>
<dbReference type="PRINTS" id="PR00625">
    <property type="entry name" value="JDOMAIN"/>
</dbReference>